<keyword evidence="4" id="KW-0904">Protein phosphatase</keyword>
<dbReference type="Pfam" id="PF01451">
    <property type="entry name" value="LMWPc"/>
    <property type="match status" value="1"/>
</dbReference>
<dbReference type="STRING" id="279058.LT85_4260"/>
<dbReference type="EC" id="3.1.3.48" evidence="2"/>
<protein>
    <recommendedName>
        <fullName evidence="2">protein-tyrosine-phosphatase</fullName>
        <ecNumber evidence="2">3.1.3.48</ecNumber>
    </recommendedName>
</protein>
<feature type="active site" evidence="6">
    <location>
        <position position="15"/>
    </location>
</feature>
<keyword evidence="3 8" id="KW-0378">Hydrolase</keyword>
<evidence type="ECO:0000256" key="4">
    <source>
        <dbReference type="ARBA" id="ARBA00022912"/>
    </source>
</evidence>
<feature type="domain" description="Phosphotyrosine protein phosphatase I" evidence="7">
    <location>
        <begin position="3"/>
        <end position="140"/>
    </location>
</feature>
<feature type="active site" description="Proton donor" evidence="6">
    <location>
        <position position="114"/>
    </location>
</feature>
<dbReference type="RefSeq" id="WP_081992612.1">
    <property type="nucleotide sequence ID" value="NZ_CP009962.1"/>
</dbReference>
<comment type="catalytic activity">
    <reaction evidence="5">
        <text>O-phospho-L-tyrosyl-[protein] + H2O = L-tyrosyl-[protein] + phosphate</text>
        <dbReference type="Rhea" id="RHEA:10684"/>
        <dbReference type="Rhea" id="RHEA-COMP:10136"/>
        <dbReference type="Rhea" id="RHEA-COMP:20101"/>
        <dbReference type="ChEBI" id="CHEBI:15377"/>
        <dbReference type="ChEBI" id="CHEBI:43474"/>
        <dbReference type="ChEBI" id="CHEBI:46858"/>
        <dbReference type="ChEBI" id="CHEBI:61978"/>
        <dbReference type="EC" id="3.1.3.48"/>
    </reaction>
</comment>
<evidence type="ECO:0000256" key="3">
    <source>
        <dbReference type="ARBA" id="ARBA00022801"/>
    </source>
</evidence>
<dbReference type="InterPro" id="IPR023485">
    <property type="entry name" value="Ptyr_pPase"/>
</dbReference>
<evidence type="ECO:0000313" key="9">
    <source>
        <dbReference type="Proteomes" id="UP000030302"/>
    </source>
</evidence>
<dbReference type="EMBL" id="CP009962">
    <property type="protein sequence ID" value="AIY43418.1"/>
    <property type="molecule type" value="Genomic_DNA"/>
</dbReference>
<evidence type="ECO:0000313" key="8">
    <source>
        <dbReference type="EMBL" id="AIY43418.1"/>
    </source>
</evidence>
<dbReference type="CDD" id="cd16343">
    <property type="entry name" value="LMWPTP"/>
    <property type="match status" value="1"/>
</dbReference>
<dbReference type="InterPro" id="IPR036196">
    <property type="entry name" value="Ptyr_pPase_sf"/>
</dbReference>
<evidence type="ECO:0000256" key="2">
    <source>
        <dbReference type="ARBA" id="ARBA00013064"/>
    </source>
</evidence>
<dbReference type="KEGG" id="care:LT85_4260"/>
<evidence type="ECO:0000256" key="6">
    <source>
        <dbReference type="PIRSR" id="PIRSR617867-1"/>
    </source>
</evidence>
<evidence type="ECO:0000256" key="5">
    <source>
        <dbReference type="ARBA" id="ARBA00051722"/>
    </source>
</evidence>
<dbReference type="OrthoDB" id="9784339at2"/>
<gene>
    <name evidence="8" type="ORF">LT85_4260</name>
</gene>
<dbReference type="InterPro" id="IPR050438">
    <property type="entry name" value="LMW_PTPase"/>
</dbReference>
<dbReference type="PRINTS" id="PR00719">
    <property type="entry name" value="LMWPTPASE"/>
</dbReference>
<organism evidence="8 9">
    <name type="scientific">Collimonas arenae</name>
    <dbReference type="NCBI Taxonomy" id="279058"/>
    <lineage>
        <taxon>Bacteria</taxon>
        <taxon>Pseudomonadati</taxon>
        <taxon>Pseudomonadota</taxon>
        <taxon>Betaproteobacteria</taxon>
        <taxon>Burkholderiales</taxon>
        <taxon>Oxalobacteraceae</taxon>
        <taxon>Collimonas</taxon>
    </lineage>
</organism>
<dbReference type="AlphaFoldDB" id="A0A0A1FF89"/>
<dbReference type="SUPFAM" id="SSF52788">
    <property type="entry name" value="Phosphotyrosine protein phosphatases I"/>
    <property type="match status" value="1"/>
</dbReference>
<dbReference type="SMART" id="SM00226">
    <property type="entry name" value="LMWPc"/>
    <property type="match status" value="1"/>
</dbReference>
<comment type="similarity">
    <text evidence="1">Belongs to the low molecular weight phosphotyrosine protein phosphatase family.</text>
</comment>
<name>A0A0A1FF89_9BURK</name>
<dbReference type="GO" id="GO:0004725">
    <property type="term" value="F:protein tyrosine phosphatase activity"/>
    <property type="evidence" value="ECO:0007669"/>
    <property type="project" value="UniProtKB-EC"/>
</dbReference>
<reference evidence="9" key="1">
    <citation type="journal article" date="2014" name="Soil Biol. Biochem.">
        <title>Structure and function of bacterial communities in ageing soils: Insights from the Mendocino ecological staircase.</title>
        <authorList>
            <person name="Uroz S."/>
            <person name="Tech J.J."/>
            <person name="Sawaya N.A."/>
            <person name="Frey-Klett P."/>
            <person name="Leveau J.H.J."/>
        </authorList>
    </citation>
    <scope>NUCLEOTIDE SEQUENCE [LARGE SCALE GENOMIC DNA]</scope>
    <source>
        <strain evidence="9">Cal35</strain>
    </source>
</reference>
<dbReference type="HOGENOM" id="CLU_071415_1_2_4"/>
<accession>A0A0A1FF89</accession>
<sequence>MIDHILVVCIGNICRSPMAEALLRRDFPQKTIRSAGIGALVGHAADPSAVRIMQQQGIDIQAHRAQSLAGWMISQANLILTMERDQKRHIEMLYASAKGKVLLLGETGKYEIPDPYKEDFASFQRTYQLIAQGVGELSRKIQRTEETNTTRQRVVSNAVAVNSNSI</sequence>
<keyword evidence="9" id="KW-1185">Reference proteome</keyword>
<dbReference type="PANTHER" id="PTHR11717:SF31">
    <property type="entry name" value="LOW MOLECULAR WEIGHT PROTEIN-TYROSINE-PHOSPHATASE ETP-RELATED"/>
    <property type="match status" value="1"/>
</dbReference>
<evidence type="ECO:0000259" key="7">
    <source>
        <dbReference type="SMART" id="SM00226"/>
    </source>
</evidence>
<dbReference type="PANTHER" id="PTHR11717">
    <property type="entry name" value="LOW MOLECULAR WEIGHT PROTEIN TYROSINE PHOSPHATASE"/>
    <property type="match status" value="1"/>
</dbReference>
<proteinExistence type="inferred from homology"/>
<dbReference type="Gene3D" id="3.40.50.2300">
    <property type="match status" value="1"/>
</dbReference>
<dbReference type="InterPro" id="IPR017867">
    <property type="entry name" value="Tyr_phospatase_low_mol_wt"/>
</dbReference>
<dbReference type="Proteomes" id="UP000030302">
    <property type="component" value="Chromosome"/>
</dbReference>
<evidence type="ECO:0000256" key="1">
    <source>
        <dbReference type="ARBA" id="ARBA00011063"/>
    </source>
</evidence>
<feature type="active site" description="Nucleophile" evidence="6">
    <location>
        <position position="9"/>
    </location>
</feature>